<evidence type="ECO:0000313" key="3">
    <source>
        <dbReference type="Proteomes" id="UP000053268"/>
    </source>
</evidence>
<sequence length="62" mass="7073">MRYQRAARRPAARSPPPAAPQAGVLLCAQRYERMLHSIITSKSEYVKLYIAISLIKMIARRC</sequence>
<evidence type="ECO:0000313" key="2">
    <source>
        <dbReference type="EMBL" id="KPI99169.1"/>
    </source>
</evidence>
<reference evidence="2 3" key="1">
    <citation type="journal article" date="2015" name="Nat. Commun.">
        <title>Outbred genome sequencing and CRISPR/Cas9 gene editing in butterflies.</title>
        <authorList>
            <person name="Li X."/>
            <person name="Fan D."/>
            <person name="Zhang W."/>
            <person name="Liu G."/>
            <person name="Zhang L."/>
            <person name="Zhao L."/>
            <person name="Fang X."/>
            <person name="Chen L."/>
            <person name="Dong Y."/>
            <person name="Chen Y."/>
            <person name="Ding Y."/>
            <person name="Zhao R."/>
            <person name="Feng M."/>
            <person name="Zhu Y."/>
            <person name="Feng Y."/>
            <person name="Jiang X."/>
            <person name="Zhu D."/>
            <person name="Xiang H."/>
            <person name="Feng X."/>
            <person name="Li S."/>
            <person name="Wang J."/>
            <person name="Zhang G."/>
            <person name="Kronforst M.R."/>
            <person name="Wang W."/>
        </authorList>
    </citation>
    <scope>NUCLEOTIDE SEQUENCE [LARGE SCALE GENOMIC DNA]</scope>
    <source>
        <strain evidence="2">Ya'a_city_454_Px</strain>
        <tissue evidence="2">Whole body</tissue>
    </source>
</reference>
<gene>
    <name evidence="2" type="ORF">RR46_02386</name>
</gene>
<organism evidence="2 3">
    <name type="scientific">Papilio xuthus</name>
    <name type="common">Asian swallowtail butterfly</name>
    <dbReference type="NCBI Taxonomy" id="66420"/>
    <lineage>
        <taxon>Eukaryota</taxon>
        <taxon>Metazoa</taxon>
        <taxon>Ecdysozoa</taxon>
        <taxon>Arthropoda</taxon>
        <taxon>Hexapoda</taxon>
        <taxon>Insecta</taxon>
        <taxon>Pterygota</taxon>
        <taxon>Neoptera</taxon>
        <taxon>Endopterygota</taxon>
        <taxon>Lepidoptera</taxon>
        <taxon>Glossata</taxon>
        <taxon>Ditrysia</taxon>
        <taxon>Papilionoidea</taxon>
        <taxon>Papilionidae</taxon>
        <taxon>Papilioninae</taxon>
        <taxon>Papilio</taxon>
    </lineage>
</organism>
<dbReference type="AlphaFoldDB" id="A0A194Q2E4"/>
<protein>
    <submittedName>
        <fullName evidence="2">Uncharacterized protein</fullName>
    </submittedName>
</protein>
<feature type="region of interest" description="Disordered" evidence="1">
    <location>
        <begin position="1"/>
        <end position="20"/>
    </location>
</feature>
<evidence type="ECO:0000256" key="1">
    <source>
        <dbReference type="SAM" id="MobiDB-lite"/>
    </source>
</evidence>
<accession>A0A194Q2E4</accession>
<keyword evidence="3" id="KW-1185">Reference proteome</keyword>
<name>A0A194Q2E4_PAPXU</name>
<feature type="compositionally biased region" description="Basic residues" evidence="1">
    <location>
        <begin position="1"/>
        <end position="11"/>
    </location>
</feature>
<proteinExistence type="predicted"/>
<dbReference type="EMBL" id="KQ459581">
    <property type="protein sequence ID" value="KPI99169.1"/>
    <property type="molecule type" value="Genomic_DNA"/>
</dbReference>
<dbReference type="Proteomes" id="UP000053268">
    <property type="component" value="Unassembled WGS sequence"/>
</dbReference>